<dbReference type="AlphaFoldDB" id="A0A8T0TTV2"/>
<feature type="transmembrane region" description="Helical" evidence="2">
    <location>
        <begin position="154"/>
        <end position="173"/>
    </location>
</feature>
<protein>
    <submittedName>
        <fullName evidence="3">Uncharacterized protein</fullName>
    </submittedName>
</protein>
<keyword evidence="2" id="KW-0472">Membrane</keyword>
<keyword evidence="4" id="KW-1185">Reference proteome</keyword>
<comment type="caution">
    <text evidence="3">The sequence shown here is derived from an EMBL/GenBank/DDBJ whole genome shotgun (WGS) entry which is preliminary data.</text>
</comment>
<feature type="transmembrane region" description="Helical" evidence="2">
    <location>
        <begin position="402"/>
        <end position="423"/>
    </location>
</feature>
<feature type="region of interest" description="Disordered" evidence="1">
    <location>
        <begin position="1"/>
        <end position="70"/>
    </location>
</feature>
<sequence length="465" mass="50347">MAAPVTTDEHHSMAEEGRAVAVEPDDAGLPAPLRTEGKAGAAPPPAPLPPRPTEKTPAQAEKGVNAPREPCRTARAQENMEFGAGIAAFGVSMMVAWYFLSPDARGSHNLRYIIPILLCFSCFTSGICLMLLSMNILGLPESVVADVQDMTSKCLSWLCSILPVVTLLSPLVISGYKIYRYVGLTILVIVTAPIALLRWYIGRKAEGRGIQAALSEHKEQLEDAFKFISAISNSASAGLVALVVNYNVTGGSGCNKGAILAAIFFMFTTAVWGLLSMEIRAKVLEIKSTRFRGFIIQALWLAIIVMLLSLACAVFTEVYAIVEFWIFAAFTPCVFASAIYLFLENCIHQSRVPRNRTANVSQELEVQLNLKAERGIKVTMWSFMAIIGIFGGFLHGHDKIKSLKACIVLFTSAFMSGLSLTLFTIRPNLTSTSLAAATKALDWTAVATFIAAIFAIIVAMILEVL</sequence>
<evidence type="ECO:0000313" key="3">
    <source>
        <dbReference type="EMBL" id="KAG2612184.1"/>
    </source>
</evidence>
<feature type="transmembrane region" description="Helical" evidence="2">
    <location>
        <begin position="112"/>
        <end position="133"/>
    </location>
</feature>
<dbReference type="Proteomes" id="UP000823388">
    <property type="component" value="Chromosome 4K"/>
</dbReference>
<feature type="transmembrane region" description="Helical" evidence="2">
    <location>
        <begin position="179"/>
        <end position="201"/>
    </location>
</feature>
<name>A0A8T0TTV2_PANVG</name>
<feature type="compositionally biased region" description="Basic and acidic residues" evidence="1">
    <location>
        <begin position="7"/>
        <end position="18"/>
    </location>
</feature>
<reference evidence="3" key="1">
    <citation type="submission" date="2020-05" db="EMBL/GenBank/DDBJ databases">
        <title>WGS assembly of Panicum virgatum.</title>
        <authorList>
            <person name="Lovell J.T."/>
            <person name="Jenkins J."/>
            <person name="Shu S."/>
            <person name="Juenger T.E."/>
            <person name="Schmutz J."/>
        </authorList>
    </citation>
    <scope>NUCLEOTIDE SEQUENCE</scope>
    <source>
        <strain evidence="3">AP13</strain>
    </source>
</reference>
<feature type="transmembrane region" description="Helical" evidence="2">
    <location>
        <begin position="443"/>
        <end position="462"/>
    </location>
</feature>
<gene>
    <name evidence="3" type="ORF">PVAP13_4KG293400</name>
</gene>
<feature type="transmembrane region" description="Helical" evidence="2">
    <location>
        <begin position="258"/>
        <end position="277"/>
    </location>
</feature>
<evidence type="ECO:0000256" key="2">
    <source>
        <dbReference type="SAM" id="Phobius"/>
    </source>
</evidence>
<feature type="transmembrane region" description="Helical" evidence="2">
    <location>
        <begin position="378"/>
        <end position="396"/>
    </location>
</feature>
<keyword evidence="2" id="KW-0812">Transmembrane</keyword>
<feature type="transmembrane region" description="Helical" evidence="2">
    <location>
        <begin position="324"/>
        <end position="343"/>
    </location>
</feature>
<accession>A0A8T0TTV2</accession>
<feature type="transmembrane region" description="Helical" evidence="2">
    <location>
        <begin position="298"/>
        <end position="318"/>
    </location>
</feature>
<keyword evidence="2" id="KW-1133">Transmembrane helix</keyword>
<dbReference type="EMBL" id="CM029043">
    <property type="protein sequence ID" value="KAG2612184.1"/>
    <property type="molecule type" value="Genomic_DNA"/>
</dbReference>
<proteinExistence type="predicted"/>
<feature type="transmembrane region" description="Helical" evidence="2">
    <location>
        <begin position="82"/>
        <end position="100"/>
    </location>
</feature>
<organism evidence="3 4">
    <name type="scientific">Panicum virgatum</name>
    <name type="common">Blackwell switchgrass</name>
    <dbReference type="NCBI Taxonomy" id="38727"/>
    <lineage>
        <taxon>Eukaryota</taxon>
        <taxon>Viridiplantae</taxon>
        <taxon>Streptophyta</taxon>
        <taxon>Embryophyta</taxon>
        <taxon>Tracheophyta</taxon>
        <taxon>Spermatophyta</taxon>
        <taxon>Magnoliopsida</taxon>
        <taxon>Liliopsida</taxon>
        <taxon>Poales</taxon>
        <taxon>Poaceae</taxon>
        <taxon>PACMAD clade</taxon>
        <taxon>Panicoideae</taxon>
        <taxon>Panicodae</taxon>
        <taxon>Paniceae</taxon>
        <taxon>Panicinae</taxon>
        <taxon>Panicum</taxon>
        <taxon>Panicum sect. Hiantes</taxon>
    </lineage>
</organism>
<evidence type="ECO:0000256" key="1">
    <source>
        <dbReference type="SAM" id="MobiDB-lite"/>
    </source>
</evidence>
<feature type="compositionally biased region" description="Pro residues" evidence="1">
    <location>
        <begin position="42"/>
        <end position="51"/>
    </location>
</feature>
<evidence type="ECO:0000313" key="4">
    <source>
        <dbReference type="Proteomes" id="UP000823388"/>
    </source>
</evidence>